<dbReference type="InterPro" id="IPR018683">
    <property type="entry name" value="DUF2169"/>
</dbReference>
<dbReference type="KEGG" id="age:AA314_00467"/>
<organism evidence="2 4">
    <name type="scientific">Archangium gephyra</name>
    <dbReference type="NCBI Taxonomy" id="48"/>
    <lineage>
        <taxon>Bacteria</taxon>
        <taxon>Pseudomonadati</taxon>
        <taxon>Myxococcota</taxon>
        <taxon>Myxococcia</taxon>
        <taxon>Myxococcales</taxon>
        <taxon>Cystobacterineae</taxon>
        <taxon>Archangiaceae</taxon>
        <taxon>Archangium</taxon>
    </lineage>
</organism>
<dbReference type="EMBL" id="QUMU01000006">
    <property type="protein sequence ID" value="REG30756.1"/>
    <property type="molecule type" value="Genomic_DNA"/>
</dbReference>
<evidence type="ECO:0000313" key="3">
    <source>
        <dbReference type="EMBL" id="REG30756.1"/>
    </source>
</evidence>
<keyword evidence="5" id="KW-1185">Reference proteome</keyword>
<dbReference type="RefSeq" id="WP_047854094.1">
    <property type="nucleotide sequence ID" value="NZ_CP011509.1"/>
</dbReference>
<name>A0AAC8Q0Y5_9BACT</name>
<feature type="domain" description="DUF2169" evidence="1">
    <location>
        <begin position="22"/>
        <end position="316"/>
    </location>
</feature>
<reference evidence="2 4" key="1">
    <citation type="submission" date="2015-05" db="EMBL/GenBank/DDBJ databases">
        <title>Genome assembly of Archangium gephyra DSM 2261.</title>
        <authorList>
            <person name="Sharma G."/>
            <person name="Subramanian S."/>
        </authorList>
    </citation>
    <scope>NUCLEOTIDE SEQUENCE [LARGE SCALE GENOMIC DNA]</scope>
    <source>
        <strain evidence="2 4">DSM 2261</strain>
    </source>
</reference>
<gene>
    <name evidence="2" type="ORF">AA314_00467</name>
    <name evidence="3" type="ORF">ATI61_106226</name>
</gene>
<dbReference type="Proteomes" id="UP000035579">
    <property type="component" value="Chromosome"/>
</dbReference>
<protein>
    <recommendedName>
        <fullName evidence="1">DUF2169 domain-containing protein</fullName>
    </recommendedName>
</protein>
<evidence type="ECO:0000313" key="4">
    <source>
        <dbReference type="Proteomes" id="UP000035579"/>
    </source>
</evidence>
<dbReference type="Proteomes" id="UP000256345">
    <property type="component" value="Unassembled WGS sequence"/>
</dbReference>
<sequence>MWAIENRTPFAAERTWVVDKDGAKRWVVAVKGTYDILEDQRTRLADEQSAPLLLPQYRGEQGSSSLLYEMDLTAPKTSTDVLLNALAHAPGGKPTTTVDVSFQLGRLQKHLRVFGDRHWKRGLPGSLGMTPPRPFITMPLSYERAFGGRDHRADDPAEHRLHPSNPVGTGFVTRATHAEEMALPNVEDPRQLISSWKDRPHPAGFGAIASYWSPRLDLAGTYDAQWKQTRFPLLPSDFDEQFHQCAPADQQVPGFLTGGEVVELVNLCRWPRLRFALPKVWLVFKTFFGRRSVEHRARLHTVILEPEVPRVMLVWHTSLSCHHDSDKLDVTVIDQKEYLSGDSLP</sequence>
<evidence type="ECO:0000259" key="1">
    <source>
        <dbReference type="Pfam" id="PF09937"/>
    </source>
</evidence>
<dbReference type="EMBL" id="CP011509">
    <property type="protein sequence ID" value="AKI98840.1"/>
    <property type="molecule type" value="Genomic_DNA"/>
</dbReference>
<dbReference type="AlphaFoldDB" id="A0AAC8Q0Y5"/>
<evidence type="ECO:0000313" key="2">
    <source>
        <dbReference type="EMBL" id="AKI98840.1"/>
    </source>
</evidence>
<dbReference type="Pfam" id="PF09937">
    <property type="entry name" value="DUF2169"/>
    <property type="match status" value="1"/>
</dbReference>
<reference evidence="3 5" key="2">
    <citation type="submission" date="2018-08" db="EMBL/GenBank/DDBJ databases">
        <title>Genomic Encyclopedia of Archaeal and Bacterial Type Strains, Phase II (KMG-II): from individual species to whole genera.</title>
        <authorList>
            <person name="Goeker M."/>
        </authorList>
    </citation>
    <scope>NUCLEOTIDE SEQUENCE [LARGE SCALE GENOMIC DNA]</scope>
    <source>
        <strain evidence="3 5">DSM 2261</strain>
    </source>
</reference>
<evidence type="ECO:0000313" key="5">
    <source>
        <dbReference type="Proteomes" id="UP000256345"/>
    </source>
</evidence>
<accession>A0AAC8Q0Y5</accession>
<proteinExistence type="predicted"/>